<sequence length="377" mass="43316">MYDNKSSLNRDNPKLCFLCTQVIARERVVITGQIDPTASAKRGLGLTMPSTDMCMDREEDLIIKELHNMSGRSMPDSRQFPQIKDKEPQKRDDDIKPVVRSAIVSDMVFNFQLPVKIERIMSSMFTLLLFRVTEDGEMVADSKHYYVEPCFENEIFDKIEETTHPRHGPNTHVYKNYDDDHCLEQVKSEGVTVNKSEEWRYTSLYVDSIEAFRKEEDCDSDESNVDENHGHALNDLMRESIEEPIENLVLDLEASPSSTKRPNDQVYEGEHNVYRSRSSCSASSRSRNDQAEGRRIVRRWVKGRSRERGPRNRGGTGQRRGMGRGMAQQRSNLVENWEVAGPDACNDISFIGEPGISAETENFTPTDYFELFSMKIF</sequence>
<protein>
    <submittedName>
        <fullName evidence="2">Alpha-2-macroglobulin-like protein</fullName>
    </submittedName>
</protein>
<feature type="compositionally biased region" description="Basic and acidic residues" evidence="1">
    <location>
        <begin position="83"/>
        <end position="92"/>
    </location>
</feature>
<feature type="compositionally biased region" description="Gly residues" evidence="1">
    <location>
        <begin position="312"/>
        <end position="324"/>
    </location>
</feature>
<dbReference type="EMBL" id="BLXT01005934">
    <property type="protein sequence ID" value="GFO27563.1"/>
    <property type="molecule type" value="Genomic_DNA"/>
</dbReference>
<keyword evidence="3" id="KW-1185">Reference proteome</keyword>
<evidence type="ECO:0000313" key="2">
    <source>
        <dbReference type="EMBL" id="GFO27563.1"/>
    </source>
</evidence>
<proteinExistence type="predicted"/>
<evidence type="ECO:0000256" key="1">
    <source>
        <dbReference type="SAM" id="MobiDB-lite"/>
    </source>
</evidence>
<dbReference type="Proteomes" id="UP000735302">
    <property type="component" value="Unassembled WGS sequence"/>
</dbReference>
<gene>
    <name evidence="2" type="ORF">PoB_005406800</name>
</gene>
<accession>A0AAV4C6S4</accession>
<feature type="compositionally biased region" description="Basic and acidic residues" evidence="1">
    <location>
        <begin position="286"/>
        <end position="295"/>
    </location>
</feature>
<feature type="compositionally biased region" description="Low complexity" evidence="1">
    <location>
        <begin position="275"/>
        <end position="285"/>
    </location>
</feature>
<organism evidence="2 3">
    <name type="scientific">Plakobranchus ocellatus</name>
    <dbReference type="NCBI Taxonomy" id="259542"/>
    <lineage>
        <taxon>Eukaryota</taxon>
        <taxon>Metazoa</taxon>
        <taxon>Spiralia</taxon>
        <taxon>Lophotrochozoa</taxon>
        <taxon>Mollusca</taxon>
        <taxon>Gastropoda</taxon>
        <taxon>Heterobranchia</taxon>
        <taxon>Euthyneura</taxon>
        <taxon>Panpulmonata</taxon>
        <taxon>Sacoglossa</taxon>
        <taxon>Placobranchoidea</taxon>
        <taxon>Plakobranchidae</taxon>
        <taxon>Plakobranchus</taxon>
    </lineage>
</organism>
<feature type="region of interest" description="Disordered" evidence="1">
    <location>
        <begin position="71"/>
        <end position="92"/>
    </location>
</feature>
<evidence type="ECO:0000313" key="3">
    <source>
        <dbReference type="Proteomes" id="UP000735302"/>
    </source>
</evidence>
<reference evidence="2 3" key="1">
    <citation type="journal article" date="2021" name="Elife">
        <title>Chloroplast acquisition without the gene transfer in kleptoplastic sea slugs, Plakobranchus ocellatus.</title>
        <authorList>
            <person name="Maeda T."/>
            <person name="Takahashi S."/>
            <person name="Yoshida T."/>
            <person name="Shimamura S."/>
            <person name="Takaki Y."/>
            <person name="Nagai Y."/>
            <person name="Toyoda A."/>
            <person name="Suzuki Y."/>
            <person name="Arimoto A."/>
            <person name="Ishii H."/>
            <person name="Satoh N."/>
            <person name="Nishiyama T."/>
            <person name="Hasebe M."/>
            <person name="Maruyama T."/>
            <person name="Minagawa J."/>
            <person name="Obokata J."/>
            <person name="Shigenobu S."/>
        </authorList>
    </citation>
    <scope>NUCLEOTIDE SEQUENCE [LARGE SCALE GENOMIC DNA]</scope>
</reference>
<name>A0AAV4C6S4_9GAST</name>
<dbReference type="AlphaFoldDB" id="A0AAV4C6S4"/>
<comment type="caution">
    <text evidence="2">The sequence shown here is derived from an EMBL/GenBank/DDBJ whole genome shotgun (WGS) entry which is preliminary data.</text>
</comment>
<feature type="region of interest" description="Disordered" evidence="1">
    <location>
        <begin position="252"/>
        <end position="327"/>
    </location>
</feature>